<proteinExistence type="predicted"/>
<comment type="caution">
    <text evidence="2">The sequence shown here is derived from an EMBL/GenBank/DDBJ whole genome shotgun (WGS) entry which is preliminary data.</text>
</comment>
<dbReference type="InterPro" id="IPR037883">
    <property type="entry name" value="Knr4/Smi1-like_sf"/>
</dbReference>
<dbReference type="Gene3D" id="3.40.1580.10">
    <property type="entry name" value="SMI1/KNR4-like"/>
    <property type="match status" value="1"/>
</dbReference>
<dbReference type="Pfam" id="PF14567">
    <property type="entry name" value="SUKH_5"/>
    <property type="match status" value="1"/>
</dbReference>
<sequence>MDEIIEALRAVNEPVAVPLELPEEDALVEIEEQLFVALGADFKEFLLTVSDVVYGSLEPVTAADANSHTYLPEVAAVAWDQGLPRDLLPICESNGGYYCIDEEGLVSYWHDGALAEQNWDHIWDWAKEVWLES</sequence>
<evidence type="ECO:0000313" key="2">
    <source>
        <dbReference type="EMBL" id="MCZ0866303.1"/>
    </source>
</evidence>
<dbReference type="SUPFAM" id="SSF160631">
    <property type="entry name" value="SMI1/KNR4-like"/>
    <property type="match status" value="1"/>
</dbReference>
<dbReference type="Proteomes" id="UP001069090">
    <property type="component" value="Unassembled WGS sequence"/>
</dbReference>
<dbReference type="InterPro" id="IPR018958">
    <property type="entry name" value="Knr4/Smi1-like_dom"/>
</dbReference>
<evidence type="ECO:0000313" key="3">
    <source>
        <dbReference type="Proteomes" id="UP001069090"/>
    </source>
</evidence>
<dbReference type="RefSeq" id="WP_258332467.1">
    <property type="nucleotide sequence ID" value="NZ_JAPTGG010000011.1"/>
</dbReference>
<keyword evidence="3" id="KW-1185">Reference proteome</keyword>
<dbReference type="SMART" id="SM00860">
    <property type="entry name" value="SMI1_KNR4"/>
    <property type="match status" value="1"/>
</dbReference>
<organism evidence="2 3">
    <name type="scientific">Dasania phycosphaerae</name>
    <dbReference type="NCBI Taxonomy" id="2950436"/>
    <lineage>
        <taxon>Bacteria</taxon>
        <taxon>Pseudomonadati</taxon>
        <taxon>Pseudomonadota</taxon>
        <taxon>Gammaproteobacteria</taxon>
        <taxon>Cellvibrionales</taxon>
        <taxon>Spongiibacteraceae</taxon>
        <taxon>Dasania</taxon>
    </lineage>
</organism>
<dbReference type="EMBL" id="JAPTGG010000011">
    <property type="protein sequence ID" value="MCZ0866303.1"/>
    <property type="molecule type" value="Genomic_DNA"/>
</dbReference>
<gene>
    <name evidence="2" type="ORF">O0V09_13915</name>
</gene>
<protein>
    <submittedName>
        <fullName evidence="2">SMI1/KNR4 family protein</fullName>
    </submittedName>
</protein>
<dbReference type="AlphaFoldDB" id="A0A9J6RQ97"/>
<feature type="domain" description="Knr4/Smi1-like" evidence="1">
    <location>
        <begin position="21"/>
        <end position="128"/>
    </location>
</feature>
<reference evidence="2 3" key="1">
    <citation type="submission" date="2022-12" db="EMBL/GenBank/DDBJ databases">
        <title>Dasania phycosphaerae sp. nov., isolated from particulate material of the south coast of Korea.</title>
        <authorList>
            <person name="Jiang Y."/>
        </authorList>
    </citation>
    <scope>NUCLEOTIDE SEQUENCE [LARGE SCALE GENOMIC DNA]</scope>
    <source>
        <strain evidence="2 3">GY-19</strain>
    </source>
</reference>
<accession>A0A9J6RQ97</accession>
<name>A0A9J6RQ97_9GAMM</name>
<evidence type="ECO:0000259" key="1">
    <source>
        <dbReference type="SMART" id="SM00860"/>
    </source>
</evidence>